<dbReference type="AlphaFoldDB" id="A0A327JUD4"/>
<evidence type="ECO:0000313" key="10">
    <source>
        <dbReference type="EMBL" id="RAI28542.1"/>
    </source>
</evidence>
<accession>A0A327JUD4</accession>
<keyword evidence="4 8" id="KW-0812">Transmembrane</keyword>
<sequence>MTALADRQATIGRGIRRMPWLTVTGTALLVALFAFFGGAPEALVYDRVLVFDGALYRLLTGHLVHLDGRHLFFNAGAFLMLGAVYETSEASRGRYAALMAGAVAAVSAFLVVLAPETTAYCGLSAALNALFAATVLSFWRDTRHWFWPLVLLGDLLKIGFEWQFGSIFNAGLLWAPLYGAHLSGLVFGLAFEWRRPPPPDPVAERM</sequence>
<organism evidence="10 11">
    <name type="scientific">Rhodobium orientis</name>
    <dbReference type="NCBI Taxonomy" id="34017"/>
    <lineage>
        <taxon>Bacteria</taxon>
        <taxon>Pseudomonadati</taxon>
        <taxon>Pseudomonadota</taxon>
        <taxon>Alphaproteobacteria</taxon>
        <taxon>Hyphomicrobiales</taxon>
        <taxon>Rhodobiaceae</taxon>
        <taxon>Rhodobium</taxon>
    </lineage>
</organism>
<dbReference type="NCBIfam" id="TIGR03902">
    <property type="entry name" value="rhom_GG_sort"/>
    <property type="match status" value="1"/>
</dbReference>
<name>A0A327JUD4_9HYPH</name>
<dbReference type="RefSeq" id="WP_111433537.1">
    <property type="nucleotide sequence ID" value="NZ_JACIGG010000010.1"/>
</dbReference>
<comment type="subcellular location">
    <subcellularLocation>
        <location evidence="1">Membrane</location>
        <topology evidence="1">Multi-pass membrane protein</topology>
    </subcellularLocation>
</comment>
<keyword evidence="5" id="KW-0378">Hydrolase</keyword>
<feature type="transmembrane region" description="Helical" evidence="8">
    <location>
        <begin position="120"/>
        <end position="139"/>
    </location>
</feature>
<keyword evidence="3" id="KW-0645">Protease</keyword>
<dbReference type="EMBL" id="NPEV01000009">
    <property type="protein sequence ID" value="RAI28542.1"/>
    <property type="molecule type" value="Genomic_DNA"/>
</dbReference>
<evidence type="ECO:0000256" key="4">
    <source>
        <dbReference type="ARBA" id="ARBA00022692"/>
    </source>
</evidence>
<dbReference type="PANTHER" id="PTHR43066">
    <property type="entry name" value="RHOMBOID-RELATED PROTEIN"/>
    <property type="match status" value="1"/>
</dbReference>
<evidence type="ECO:0000256" key="6">
    <source>
        <dbReference type="ARBA" id="ARBA00022989"/>
    </source>
</evidence>
<evidence type="ECO:0000256" key="3">
    <source>
        <dbReference type="ARBA" id="ARBA00022670"/>
    </source>
</evidence>
<dbReference type="Gene3D" id="1.20.1540.10">
    <property type="entry name" value="Rhomboid-like"/>
    <property type="match status" value="1"/>
</dbReference>
<dbReference type="Proteomes" id="UP000249299">
    <property type="component" value="Unassembled WGS sequence"/>
</dbReference>
<keyword evidence="7 8" id="KW-0472">Membrane</keyword>
<protein>
    <submittedName>
        <fullName evidence="10">Rhombosortase</fullName>
    </submittedName>
</protein>
<evidence type="ECO:0000256" key="2">
    <source>
        <dbReference type="ARBA" id="ARBA00009045"/>
    </source>
</evidence>
<evidence type="ECO:0000313" key="11">
    <source>
        <dbReference type="Proteomes" id="UP000249299"/>
    </source>
</evidence>
<dbReference type="GO" id="GO:0006508">
    <property type="term" value="P:proteolysis"/>
    <property type="evidence" value="ECO:0007669"/>
    <property type="project" value="UniProtKB-KW"/>
</dbReference>
<reference evidence="10 11" key="1">
    <citation type="submission" date="2017-07" db="EMBL/GenBank/DDBJ databases">
        <title>Draft Genome Sequences of Select Purple Nonsulfur Bacteria.</title>
        <authorList>
            <person name="Lasarre B."/>
            <person name="Mckinlay J.B."/>
        </authorList>
    </citation>
    <scope>NUCLEOTIDE SEQUENCE [LARGE SCALE GENOMIC DNA]</scope>
    <source>
        <strain evidence="10 11">DSM 11290</strain>
    </source>
</reference>
<feature type="transmembrane region" description="Helical" evidence="8">
    <location>
        <begin position="95"/>
        <end position="114"/>
    </location>
</feature>
<dbReference type="InterPro" id="IPR022764">
    <property type="entry name" value="Peptidase_S54_rhomboid_dom"/>
</dbReference>
<comment type="similarity">
    <text evidence="2">Belongs to the peptidase S54 family.</text>
</comment>
<evidence type="ECO:0000256" key="1">
    <source>
        <dbReference type="ARBA" id="ARBA00004141"/>
    </source>
</evidence>
<keyword evidence="6 8" id="KW-1133">Transmembrane helix</keyword>
<proteinExistence type="inferred from homology"/>
<comment type="caution">
    <text evidence="10">The sequence shown here is derived from an EMBL/GenBank/DDBJ whole genome shotgun (WGS) entry which is preliminary data.</text>
</comment>
<dbReference type="GO" id="GO:0004252">
    <property type="term" value="F:serine-type endopeptidase activity"/>
    <property type="evidence" value="ECO:0007669"/>
    <property type="project" value="InterPro"/>
</dbReference>
<dbReference type="SUPFAM" id="SSF144091">
    <property type="entry name" value="Rhomboid-like"/>
    <property type="match status" value="1"/>
</dbReference>
<feature type="transmembrane region" description="Helical" evidence="8">
    <location>
        <begin position="171"/>
        <end position="191"/>
    </location>
</feature>
<gene>
    <name evidence="10" type="primary">rrtA</name>
    <name evidence="10" type="ORF">CH339_06595</name>
</gene>
<dbReference type="PANTHER" id="PTHR43066:SF1">
    <property type="entry name" value="RHOMBOID PROTEIN 2"/>
    <property type="match status" value="1"/>
</dbReference>
<feature type="transmembrane region" description="Helical" evidence="8">
    <location>
        <begin position="20"/>
        <end position="39"/>
    </location>
</feature>
<keyword evidence="11" id="KW-1185">Reference proteome</keyword>
<evidence type="ECO:0000256" key="7">
    <source>
        <dbReference type="ARBA" id="ARBA00023136"/>
    </source>
</evidence>
<feature type="domain" description="Peptidase S54 rhomboid" evidence="9">
    <location>
        <begin position="53"/>
        <end position="193"/>
    </location>
</feature>
<dbReference type="InterPro" id="IPR023826">
    <property type="entry name" value="Rhom-like_SP_proteobac"/>
</dbReference>
<dbReference type="InterPro" id="IPR035952">
    <property type="entry name" value="Rhomboid-like_sf"/>
</dbReference>
<evidence type="ECO:0000256" key="5">
    <source>
        <dbReference type="ARBA" id="ARBA00022801"/>
    </source>
</evidence>
<dbReference type="OrthoDB" id="196054at2"/>
<evidence type="ECO:0000256" key="8">
    <source>
        <dbReference type="SAM" id="Phobius"/>
    </source>
</evidence>
<evidence type="ECO:0000259" key="9">
    <source>
        <dbReference type="Pfam" id="PF01694"/>
    </source>
</evidence>
<dbReference type="Pfam" id="PF01694">
    <property type="entry name" value="Rhomboid"/>
    <property type="match status" value="1"/>
</dbReference>
<dbReference type="GO" id="GO:0016020">
    <property type="term" value="C:membrane"/>
    <property type="evidence" value="ECO:0007669"/>
    <property type="project" value="UniProtKB-SubCell"/>
</dbReference>